<proteinExistence type="predicted"/>
<gene>
    <name evidence="1" type="ORF">DSO57_1000905</name>
</gene>
<accession>A0ACC2SYS3</accession>
<evidence type="ECO:0000313" key="2">
    <source>
        <dbReference type="Proteomes" id="UP001165960"/>
    </source>
</evidence>
<dbReference type="Proteomes" id="UP001165960">
    <property type="component" value="Unassembled WGS sequence"/>
</dbReference>
<keyword evidence="2" id="KW-1185">Reference proteome</keyword>
<organism evidence="1 2">
    <name type="scientific">Entomophthora muscae</name>
    <dbReference type="NCBI Taxonomy" id="34485"/>
    <lineage>
        <taxon>Eukaryota</taxon>
        <taxon>Fungi</taxon>
        <taxon>Fungi incertae sedis</taxon>
        <taxon>Zoopagomycota</taxon>
        <taxon>Entomophthoromycotina</taxon>
        <taxon>Entomophthoromycetes</taxon>
        <taxon>Entomophthorales</taxon>
        <taxon>Entomophthoraceae</taxon>
        <taxon>Entomophthora</taxon>
    </lineage>
</organism>
<sequence length="352" mass="39091">MNGEKGRFLATSDPHIREGIVGKRNPGRYFRILAIDGGGVRGIIPAMVLRYIEAKTGRRIHELFNLVAGTSTGALLGAMLIVPDKAKQPKYTSQDTLSLYKKECPQIFSRTLAKRAKSMGGLMGPRYSAQAKRKVIEKYAGELKITDCLTDILVPAFDVRGGRPYFFKSINARIDDRYNYPLKDVLDATSAAPTYFQPCRVSGYDSPPEHGYRSFVDGALTANSPSLCAAIDALYIYKEKPEDILVVSLGCGDADIGVPFKEMCAWSGFKWAPYIAGALISSSTFTVGYHTDQIIHGENYWRFQVKVPNKHADIDNISSKNIQWLEKAGELLVFQNKERLDVLCDLLVEGME</sequence>
<comment type="caution">
    <text evidence="1">The sequence shown here is derived from an EMBL/GenBank/DDBJ whole genome shotgun (WGS) entry which is preliminary data.</text>
</comment>
<protein>
    <submittedName>
        <fullName evidence="1">Uncharacterized protein</fullName>
    </submittedName>
</protein>
<dbReference type="EMBL" id="QTSX02004262">
    <property type="protein sequence ID" value="KAJ9067326.1"/>
    <property type="molecule type" value="Genomic_DNA"/>
</dbReference>
<reference evidence="1" key="1">
    <citation type="submission" date="2022-04" db="EMBL/GenBank/DDBJ databases">
        <title>Genome of the entomopathogenic fungus Entomophthora muscae.</title>
        <authorList>
            <person name="Elya C."/>
            <person name="Lovett B.R."/>
            <person name="Lee E."/>
            <person name="Macias A.M."/>
            <person name="Hajek A.E."/>
            <person name="De Bivort B.L."/>
            <person name="Kasson M.T."/>
            <person name="De Fine Licht H.H."/>
            <person name="Stajich J.E."/>
        </authorList>
    </citation>
    <scope>NUCLEOTIDE SEQUENCE</scope>
    <source>
        <strain evidence="1">Berkeley</strain>
    </source>
</reference>
<name>A0ACC2SYS3_9FUNG</name>
<evidence type="ECO:0000313" key="1">
    <source>
        <dbReference type="EMBL" id="KAJ9067326.1"/>
    </source>
</evidence>